<keyword evidence="1" id="KW-0808">Transferase</keyword>
<protein>
    <submittedName>
        <fullName evidence="4">ATP-binding protein</fullName>
    </submittedName>
</protein>
<evidence type="ECO:0000259" key="3">
    <source>
        <dbReference type="Pfam" id="PF01171"/>
    </source>
</evidence>
<evidence type="ECO:0000256" key="1">
    <source>
        <dbReference type="ARBA" id="ARBA00022679"/>
    </source>
</evidence>
<evidence type="ECO:0000313" key="5">
    <source>
        <dbReference type="Proteomes" id="UP001308005"/>
    </source>
</evidence>
<dbReference type="PIRSF" id="PIRSF004976">
    <property type="entry name" value="ATPase_YdaO"/>
    <property type="match status" value="1"/>
</dbReference>
<keyword evidence="5" id="KW-1185">Reference proteome</keyword>
<gene>
    <name evidence="4" type="ORF">VSS37_14645</name>
</gene>
<dbReference type="CDD" id="cd24138">
    <property type="entry name" value="TtcA-like"/>
    <property type="match status" value="1"/>
</dbReference>
<dbReference type="Pfam" id="PF01171">
    <property type="entry name" value="ATP_bind_3"/>
    <property type="match status" value="1"/>
</dbReference>
<dbReference type="SUPFAM" id="SSF52402">
    <property type="entry name" value="Adenine nucleotide alpha hydrolases-like"/>
    <property type="match status" value="1"/>
</dbReference>
<proteinExistence type="predicted"/>
<dbReference type="PANTHER" id="PTHR43686">
    <property type="entry name" value="SULFURTRANSFERASE-RELATED"/>
    <property type="match status" value="1"/>
</dbReference>
<dbReference type="EMBL" id="JAYMYJ010000125">
    <property type="protein sequence ID" value="MEB4592227.1"/>
    <property type="molecule type" value="Genomic_DNA"/>
</dbReference>
<keyword evidence="4" id="KW-0067">ATP-binding</keyword>
<evidence type="ECO:0000313" key="4">
    <source>
        <dbReference type="EMBL" id="MEB4592227.1"/>
    </source>
</evidence>
<name>A0ABU6CZG8_9GAMM</name>
<feature type="domain" description="tRNA(Ile)-lysidine/2-thiocytidine synthase N-terminal" evidence="3">
    <location>
        <begin position="38"/>
        <end position="202"/>
    </location>
</feature>
<reference evidence="4 5" key="2">
    <citation type="submission" date="2024-01" db="EMBL/GenBank/DDBJ databases">
        <authorList>
            <person name="Xie X."/>
        </authorList>
    </citation>
    <scope>NUCLEOTIDE SEQUENCE [LARGE SCALE GENOMIC DNA]</scope>
    <source>
        <strain evidence="4">SCUT-1</strain>
    </source>
</reference>
<evidence type="ECO:0000256" key="2">
    <source>
        <dbReference type="ARBA" id="ARBA00022694"/>
    </source>
</evidence>
<dbReference type="Gene3D" id="3.40.50.620">
    <property type="entry name" value="HUPs"/>
    <property type="match status" value="1"/>
</dbReference>
<comment type="caution">
    <text evidence="4">The sequence shown here is derived from an EMBL/GenBank/DDBJ whole genome shotgun (WGS) entry which is preliminary data.</text>
</comment>
<dbReference type="InterPro" id="IPR011063">
    <property type="entry name" value="TilS/TtcA_N"/>
</dbReference>
<keyword evidence="4" id="KW-0547">Nucleotide-binding</keyword>
<keyword evidence="2" id="KW-0819">tRNA processing</keyword>
<dbReference type="RefSeq" id="WP_324696402.1">
    <property type="nucleotide sequence ID" value="NZ_JAYMYJ010000125.1"/>
</dbReference>
<reference evidence="5" key="1">
    <citation type="submission" date="2023-07" db="EMBL/GenBank/DDBJ databases">
        <title>The carbon used by Thiothrix.</title>
        <authorList>
            <person name="Chen L."/>
        </authorList>
    </citation>
    <scope>NUCLEOTIDE SEQUENCE [LARGE SCALE GENOMIC DNA]</scope>
</reference>
<dbReference type="GO" id="GO:0005524">
    <property type="term" value="F:ATP binding"/>
    <property type="evidence" value="ECO:0007669"/>
    <property type="project" value="UniProtKB-KW"/>
</dbReference>
<dbReference type="Proteomes" id="UP001308005">
    <property type="component" value="Unassembled WGS sequence"/>
</dbReference>
<accession>A0ABU6CZG8</accession>
<sequence length="253" mass="28620">MNIAEQIHPAFVAPPKSLLRQVGKAIGEYRLIREGDRILLGLSGGKDSLALLHILNHFQRHAPIRFEFAAVTIDPQSDGFDPTPLIPYMETLGVPYHYVREPIVRLAETHMDNDSYCAFCSRMKRGLMYRTAREQGYNVLALAQHLDDLAESFLMSAFHGGKLKTMKAHYRIDAGDLRVIRPLVMTRERQTADFAKAAGLPVIVENCPMCFGTPTQRQHMKELLAVEERQHPNLFKSLLTAMQPLVRDGLEKT</sequence>
<dbReference type="InterPro" id="IPR014729">
    <property type="entry name" value="Rossmann-like_a/b/a_fold"/>
</dbReference>
<dbReference type="PANTHER" id="PTHR43686:SF1">
    <property type="entry name" value="AMINOTRAN_5 DOMAIN-CONTAINING PROTEIN"/>
    <property type="match status" value="1"/>
</dbReference>
<organism evidence="4 5">
    <name type="scientific">Candidatus Thiothrix phosphatis</name>
    <dbReference type="NCBI Taxonomy" id="3112415"/>
    <lineage>
        <taxon>Bacteria</taxon>
        <taxon>Pseudomonadati</taxon>
        <taxon>Pseudomonadota</taxon>
        <taxon>Gammaproteobacteria</taxon>
        <taxon>Thiotrichales</taxon>
        <taxon>Thiotrichaceae</taxon>
        <taxon>Thiothrix</taxon>
    </lineage>
</organism>
<dbReference type="InterPro" id="IPR035107">
    <property type="entry name" value="tRNA_thiolation_TtcA_Ctu1"/>
</dbReference>